<feature type="transmembrane region" description="Helical" evidence="7">
    <location>
        <begin position="147"/>
        <end position="165"/>
    </location>
</feature>
<name>A0A1G8PKD3_9CLOT</name>
<dbReference type="InterPro" id="IPR051258">
    <property type="entry name" value="Diverse_Substrate_Transporter"/>
</dbReference>
<evidence type="ECO:0000256" key="4">
    <source>
        <dbReference type="ARBA" id="ARBA00022692"/>
    </source>
</evidence>
<feature type="domain" description="EamA" evidence="8">
    <location>
        <begin position="144"/>
        <end position="276"/>
    </location>
</feature>
<feature type="transmembrane region" description="Helical" evidence="7">
    <location>
        <begin position="121"/>
        <end position="141"/>
    </location>
</feature>
<dbReference type="PANTHER" id="PTHR42920:SF5">
    <property type="entry name" value="EAMA DOMAIN-CONTAINING PROTEIN"/>
    <property type="match status" value="1"/>
</dbReference>
<dbReference type="AlphaFoldDB" id="A0A1G8PKD3"/>
<evidence type="ECO:0000256" key="2">
    <source>
        <dbReference type="ARBA" id="ARBA00007362"/>
    </source>
</evidence>
<proteinExistence type="inferred from homology"/>
<dbReference type="Pfam" id="PF00892">
    <property type="entry name" value="EamA"/>
    <property type="match status" value="2"/>
</dbReference>
<dbReference type="SUPFAM" id="SSF103481">
    <property type="entry name" value="Multidrug resistance efflux transporter EmrE"/>
    <property type="match status" value="2"/>
</dbReference>
<evidence type="ECO:0000259" key="8">
    <source>
        <dbReference type="Pfam" id="PF00892"/>
    </source>
</evidence>
<feature type="transmembrane region" description="Helical" evidence="7">
    <location>
        <begin position="236"/>
        <end position="255"/>
    </location>
</feature>
<evidence type="ECO:0000313" key="9">
    <source>
        <dbReference type="EMBL" id="SDI92310.1"/>
    </source>
</evidence>
<dbReference type="EMBL" id="FNDZ01000005">
    <property type="protein sequence ID" value="SDI92310.1"/>
    <property type="molecule type" value="Genomic_DNA"/>
</dbReference>
<organism evidence="9 10">
    <name type="scientific">Proteiniclasticum ruminis</name>
    <dbReference type="NCBI Taxonomy" id="398199"/>
    <lineage>
        <taxon>Bacteria</taxon>
        <taxon>Bacillati</taxon>
        <taxon>Bacillota</taxon>
        <taxon>Clostridia</taxon>
        <taxon>Eubacteriales</taxon>
        <taxon>Clostridiaceae</taxon>
        <taxon>Proteiniclasticum</taxon>
    </lineage>
</organism>
<gene>
    <name evidence="9" type="ORF">SAMN05421804_105117</name>
</gene>
<reference evidence="9 10" key="1">
    <citation type="submission" date="2016-10" db="EMBL/GenBank/DDBJ databases">
        <authorList>
            <person name="de Groot N.N."/>
        </authorList>
    </citation>
    <scope>NUCLEOTIDE SEQUENCE [LARGE SCALE GENOMIC DNA]</scope>
    <source>
        <strain evidence="9 10">CGMCC 1.5058</strain>
    </source>
</reference>
<evidence type="ECO:0000256" key="7">
    <source>
        <dbReference type="SAM" id="Phobius"/>
    </source>
</evidence>
<dbReference type="GO" id="GO:0005886">
    <property type="term" value="C:plasma membrane"/>
    <property type="evidence" value="ECO:0007669"/>
    <property type="project" value="UniProtKB-SubCell"/>
</dbReference>
<keyword evidence="6 7" id="KW-0472">Membrane</keyword>
<feature type="transmembrane region" description="Helical" evidence="7">
    <location>
        <begin position="95"/>
        <end position="114"/>
    </location>
</feature>
<comment type="subcellular location">
    <subcellularLocation>
        <location evidence="1">Cell membrane</location>
        <topology evidence="1">Multi-pass membrane protein</topology>
    </subcellularLocation>
</comment>
<evidence type="ECO:0000313" key="10">
    <source>
        <dbReference type="Proteomes" id="UP000183255"/>
    </source>
</evidence>
<feature type="domain" description="EamA" evidence="8">
    <location>
        <begin position="5"/>
        <end position="135"/>
    </location>
</feature>
<evidence type="ECO:0000256" key="3">
    <source>
        <dbReference type="ARBA" id="ARBA00022475"/>
    </source>
</evidence>
<feature type="transmembrane region" description="Helical" evidence="7">
    <location>
        <begin position="205"/>
        <end position="224"/>
    </location>
</feature>
<comment type="similarity">
    <text evidence="2">Belongs to the EamA transporter family.</text>
</comment>
<protein>
    <submittedName>
        <fullName evidence="9">Permease of the drug/metabolite transporter (DMT) superfamily</fullName>
    </submittedName>
</protein>
<evidence type="ECO:0000256" key="5">
    <source>
        <dbReference type="ARBA" id="ARBA00022989"/>
    </source>
</evidence>
<evidence type="ECO:0000256" key="6">
    <source>
        <dbReference type="ARBA" id="ARBA00023136"/>
    </source>
</evidence>
<feature type="transmembrane region" description="Helical" evidence="7">
    <location>
        <begin position="37"/>
        <end position="54"/>
    </location>
</feature>
<dbReference type="Proteomes" id="UP000183255">
    <property type="component" value="Unassembled WGS sequence"/>
</dbReference>
<feature type="transmembrane region" description="Helical" evidence="7">
    <location>
        <begin position="261"/>
        <end position="277"/>
    </location>
</feature>
<dbReference type="PANTHER" id="PTHR42920">
    <property type="entry name" value="OS03G0707200 PROTEIN-RELATED"/>
    <property type="match status" value="1"/>
</dbReference>
<feature type="transmembrane region" description="Helical" evidence="7">
    <location>
        <begin position="66"/>
        <end position="83"/>
    </location>
</feature>
<evidence type="ECO:0000256" key="1">
    <source>
        <dbReference type="ARBA" id="ARBA00004651"/>
    </source>
</evidence>
<accession>A0A1G8PKD3</accession>
<keyword evidence="4 7" id="KW-0812">Transmembrane</keyword>
<feature type="transmembrane region" description="Helical" evidence="7">
    <location>
        <begin position="172"/>
        <end position="193"/>
    </location>
</feature>
<keyword evidence="5 7" id="KW-1133">Transmembrane helix</keyword>
<keyword evidence="3" id="KW-1003">Cell membrane</keyword>
<dbReference type="InterPro" id="IPR037185">
    <property type="entry name" value="EmrE-like"/>
</dbReference>
<dbReference type="InterPro" id="IPR000620">
    <property type="entry name" value="EamA_dom"/>
</dbReference>
<feature type="transmembrane region" description="Helical" evidence="7">
    <location>
        <begin position="9"/>
        <end position="31"/>
    </location>
</feature>
<sequence length="291" mass="31940">MKNVKGEVGLLLVSIIWGSGFIASAIGLGYLTTYETLAGRFFVATLLLGFMTFKKMRRIPIRTLKNGVLLGVFLYASFLLQTLGLELTTPSKNAFLTAVNVAVVPFIGVLFHGHTLNKKDVVRATIAMIGVGLISFQWSGAVNFGDVLSFLCAFTFALHIFYTGTYAKEDDAIALTFVQMGTSFILSFASVLYRGDHILGHDPRGYLAVLYLGIFSTTICFLMMTISQKHTKPSRAAVIMSTESLFAMVFSILILKEVVTFRMILGVLVIFTAIILPEKKEQQDALEETAS</sequence>